<dbReference type="Proteomes" id="UP000253999">
    <property type="component" value="Unassembled WGS sequence"/>
</dbReference>
<sequence length="73" mass="8341">MKCVDYGDIEYFLGIGRAKLRRMIQAGEFPDPIPSGQKEVRLFPLKSVTDWIQSKEAVRVKNNGTPPVHLRKN</sequence>
<gene>
    <name evidence="1" type="ORF">DPV98_10735</name>
</gene>
<organism evidence="1 2">
    <name type="scientific">Haemophilus parahaemolyticus</name>
    <dbReference type="NCBI Taxonomy" id="735"/>
    <lineage>
        <taxon>Bacteria</taxon>
        <taxon>Pseudomonadati</taxon>
        <taxon>Pseudomonadota</taxon>
        <taxon>Gammaproteobacteria</taxon>
        <taxon>Pasteurellales</taxon>
        <taxon>Pasteurellaceae</taxon>
        <taxon>Haemophilus</taxon>
    </lineage>
</organism>
<comment type="caution">
    <text evidence="1">The sequence shown here is derived from an EMBL/GenBank/DDBJ whole genome shotgun (WGS) entry which is preliminary data.</text>
</comment>
<evidence type="ECO:0008006" key="3">
    <source>
        <dbReference type="Google" id="ProtNLM"/>
    </source>
</evidence>
<accession>A0A369Z5I3</accession>
<dbReference type="EMBL" id="QEQD01000018">
    <property type="protein sequence ID" value="RDE99543.1"/>
    <property type="molecule type" value="Genomic_DNA"/>
</dbReference>
<name>A0A369Z5I3_HAEPH</name>
<dbReference type="AlphaFoldDB" id="A0A369Z5I3"/>
<dbReference type="RefSeq" id="WP_111313730.1">
    <property type="nucleotide sequence ID" value="NZ_QEQD01000018.1"/>
</dbReference>
<reference evidence="1 2" key="1">
    <citation type="submission" date="2018-05" db="EMBL/GenBank/DDBJ databases">
        <title>Draft Genome Sequences for a Diverse set of 7 Haemophilus Species.</title>
        <authorList>
            <person name="Nichols M."/>
            <person name="Topaz N."/>
            <person name="Wang X."/>
            <person name="Wang X."/>
            <person name="Boxrud D."/>
        </authorList>
    </citation>
    <scope>NUCLEOTIDE SEQUENCE [LARGE SCALE GENOMIC DNA]</scope>
    <source>
        <strain evidence="1 2">C2010039593</strain>
    </source>
</reference>
<evidence type="ECO:0000313" key="2">
    <source>
        <dbReference type="Proteomes" id="UP000253999"/>
    </source>
</evidence>
<proteinExistence type="predicted"/>
<evidence type="ECO:0000313" key="1">
    <source>
        <dbReference type="EMBL" id="RDE99543.1"/>
    </source>
</evidence>
<protein>
    <recommendedName>
        <fullName evidence="3">AlpA family phage regulatory protein</fullName>
    </recommendedName>
</protein>